<gene>
    <name evidence="3" type="ORF">JOE66_001424</name>
</gene>
<evidence type="ECO:0000313" key="3">
    <source>
        <dbReference type="EMBL" id="MBM7471790.1"/>
    </source>
</evidence>
<dbReference type="Proteomes" id="UP000776164">
    <property type="component" value="Unassembled WGS sequence"/>
</dbReference>
<keyword evidence="4" id="KW-1185">Reference proteome</keyword>
<keyword evidence="2" id="KW-0812">Transmembrane</keyword>
<sequence>MTTDKTASGTTPARTIATPSREKTSFTASGRLTAWRGIDLITAAMIAVAFGVIFWGFDTFVYPVVGLASAGFPPLGELALGVWLLPAVVGALVIRRPGAALLTELIAANVEMLLGNQWGIAVLASGALQGLGVEIVFGLLLWRRFGLPVAMAGGVLSAVLEIVVYEWWAYVPGFSWTWRFVYLASGMVSGAVIAGIGGWLLVRALARSGALNAFPAGAEVREARVGK</sequence>
<dbReference type="InterPro" id="IPR017195">
    <property type="entry name" value="ABC_thiamin-permease_prd"/>
</dbReference>
<organism evidence="3 4">
    <name type="scientific">Subtercola frigoramans</name>
    <dbReference type="NCBI Taxonomy" id="120298"/>
    <lineage>
        <taxon>Bacteria</taxon>
        <taxon>Bacillati</taxon>
        <taxon>Actinomycetota</taxon>
        <taxon>Actinomycetes</taxon>
        <taxon>Micrococcales</taxon>
        <taxon>Microbacteriaceae</taxon>
        <taxon>Subtercola</taxon>
    </lineage>
</organism>
<evidence type="ECO:0000256" key="1">
    <source>
        <dbReference type="SAM" id="MobiDB-lite"/>
    </source>
</evidence>
<feature type="region of interest" description="Disordered" evidence="1">
    <location>
        <begin position="1"/>
        <end position="21"/>
    </location>
</feature>
<dbReference type="PIRSF" id="PIRSF037394">
    <property type="entry name" value="ABC_thiamine-permease_YkoE_prd"/>
    <property type="match status" value="1"/>
</dbReference>
<keyword evidence="2" id="KW-1133">Transmembrane helix</keyword>
<name>A0ABS2L3W3_9MICO</name>
<evidence type="ECO:0000256" key="2">
    <source>
        <dbReference type="SAM" id="Phobius"/>
    </source>
</evidence>
<dbReference type="Pfam" id="PF09819">
    <property type="entry name" value="ABC_cobalt"/>
    <property type="match status" value="1"/>
</dbReference>
<accession>A0ABS2L3W3</accession>
<feature type="transmembrane region" description="Helical" evidence="2">
    <location>
        <begin position="118"/>
        <end position="142"/>
    </location>
</feature>
<keyword evidence="2" id="KW-0472">Membrane</keyword>
<feature type="transmembrane region" description="Helical" evidence="2">
    <location>
        <begin position="40"/>
        <end position="65"/>
    </location>
</feature>
<feature type="transmembrane region" description="Helical" evidence="2">
    <location>
        <begin position="149"/>
        <end position="168"/>
    </location>
</feature>
<protein>
    <submittedName>
        <fullName evidence="3">Energy-coupling factor transport system substrate-specific component</fullName>
    </submittedName>
</protein>
<feature type="transmembrane region" description="Helical" evidence="2">
    <location>
        <begin position="180"/>
        <end position="202"/>
    </location>
</feature>
<feature type="compositionally biased region" description="Polar residues" evidence="1">
    <location>
        <begin position="1"/>
        <end position="13"/>
    </location>
</feature>
<dbReference type="RefSeq" id="WP_205108029.1">
    <property type="nucleotide sequence ID" value="NZ_BAAAHT010000013.1"/>
</dbReference>
<dbReference type="EMBL" id="JAFBBU010000001">
    <property type="protein sequence ID" value="MBM7471790.1"/>
    <property type="molecule type" value="Genomic_DNA"/>
</dbReference>
<comment type="caution">
    <text evidence="3">The sequence shown here is derived from an EMBL/GenBank/DDBJ whole genome shotgun (WGS) entry which is preliminary data.</text>
</comment>
<evidence type="ECO:0000313" key="4">
    <source>
        <dbReference type="Proteomes" id="UP000776164"/>
    </source>
</evidence>
<proteinExistence type="predicted"/>
<reference evidence="3 4" key="1">
    <citation type="submission" date="2021-01" db="EMBL/GenBank/DDBJ databases">
        <title>Sequencing the genomes of 1000 actinobacteria strains.</title>
        <authorList>
            <person name="Klenk H.-P."/>
        </authorList>
    </citation>
    <scope>NUCLEOTIDE SEQUENCE [LARGE SCALE GENOMIC DNA]</scope>
    <source>
        <strain evidence="3 4">DSM 13057</strain>
    </source>
</reference>